<reference evidence="1" key="1">
    <citation type="journal article" date="2023" name="G3 (Bethesda)">
        <title>A reference genome for the long-term kleptoplast-retaining sea slug Elysia crispata morphotype clarki.</title>
        <authorList>
            <person name="Eastman K.E."/>
            <person name="Pendleton A.L."/>
            <person name="Shaikh M.A."/>
            <person name="Suttiyut T."/>
            <person name="Ogas R."/>
            <person name="Tomko P."/>
            <person name="Gavelis G."/>
            <person name="Widhalm J.R."/>
            <person name="Wisecaver J.H."/>
        </authorList>
    </citation>
    <scope>NUCLEOTIDE SEQUENCE</scope>
    <source>
        <strain evidence="1">ECLA1</strain>
    </source>
</reference>
<dbReference type="Proteomes" id="UP001283361">
    <property type="component" value="Unassembled WGS sequence"/>
</dbReference>
<dbReference type="EMBL" id="JAWDGP010004075">
    <property type="protein sequence ID" value="KAK3768066.1"/>
    <property type="molecule type" value="Genomic_DNA"/>
</dbReference>
<evidence type="ECO:0000313" key="1">
    <source>
        <dbReference type="EMBL" id="KAK3768066.1"/>
    </source>
</evidence>
<comment type="caution">
    <text evidence="1">The sequence shown here is derived from an EMBL/GenBank/DDBJ whole genome shotgun (WGS) entry which is preliminary data.</text>
</comment>
<proteinExistence type="predicted"/>
<evidence type="ECO:0000313" key="2">
    <source>
        <dbReference type="Proteomes" id="UP001283361"/>
    </source>
</evidence>
<accession>A0AAE0ZFN5</accession>
<protein>
    <submittedName>
        <fullName evidence="1">Uncharacterized protein</fullName>
    </submittedName>
</protein>
<dbReference type="AlphaFoldDB" id="A0AAE0ZFN5"/>
<sequence>MHVKRETSFEIPSETVKQSWKVNTSLHNLYDESALYTNSEVTVVWKLEPHLNKFSSPKFLKTKGGGNELDTGPNICMGTSCQDKTAGRG</sequence>
<keyword evidence="2" id="KW-1185">Reference proteome</keyword>
<gene>
    <name evidence="1" type="ORF">RRG08_045884</name>
</gene>
<organism evidence="1 2">
    <name type="scientific">Elysia crispata</name>
    <name type="common">lettuce slug</name>
    <dbReference type="NCBI Taxonomy" id="231223"/>
    <lineage>
        <taxon>Eukaryota</taxon>
        <taxon>Metazoa</taxon>
        <taxon>Spiralia</taxon>
        <taxon>Lophotrochozoa</taxon>
        <taxon>Mollusca</taxon>
        <taxon>Gastropoda</taxon>
        <taxon>Heterobranchia</taxon>
        <taxon>Euthyneura</taxon>
        <taxon>Panpulmonata</taxon>
        <taxon>Sacoglossa</taxon>
        <taxon>Placobranchoidea</taxon>
        <taxon>Plakobranchidae</taxon>
        <taxon>Elysia</taxon>
    </lineage>
</organism>
<name>A0AAE0ZFN5_9GAST</name>